<keyword evidence="2" id="KW-1185">Reference proteome</keyword>
<reference evidence="2" key="1">
    <citation type="submission" date="2019-04" db="EMBL/GenBank/DDBJ databases">
        <title>Friends and foes A comparative genomics studyof 23 Aspergillus species from section Flavi.</title>
        <authorList>
            <consortium name="DOE Joint Genome Institute"/>
            <person name="Kjaerbolling I."/>
            <person name="Vesth T."/>
            <person name="Frisvad J.C."/>
            <person name="Nybo J.L."/>
            <person name="Theobald S."/>
            <person name="Kildgaard S."/>
            <person name="Isbrandt T."/>
            <person name="Kuo A."/>
            <person name="Sato A."/>
            <person name="Lyhne E.K."/>
            <person name="Kogle M.E."/>
            <person name="Wiebenga A."/>
            <person name="Kun R.S."/>
            <person name="Lubbers R.J."/>
            <person name="Makela M.R."/>
            <person name="Barry K."/>
            <person name="Chovatia M."/>
            <person name="Clum A."/>
            <person name="Daum C."/>
            <person name="Haridas S."/>
            <person name="He G."/>
            <person name="LaButti K."/>
            <person name="Lipzen A."/>
            <person name="Mondo S."/>
            <person name="Riley R."/>
            <person name="Salamov A."/>
            <person name="Simmons B.A."/>
            <person name="Magnuson J.K."/>
            <person name="Henrissat B."/>
            <person name="Mortensen U.H."/>
            <person name="Larsen T.O."/>
            <person name="Devries R.P."/>
            <person name="Grigoriev I.V."/>
            <person name="Machida M."/>
            <person name="Baker S.E."/>
            <person name="Andersen M.R."/>
        </authorList>
    </citation>
    <scope>NUCLEOTIDE SEQUENCE [LARGE SCALE GENOMIC DNA]</scope>
    <source>
        <strain evidence="2">CBS 130015</strain>
    </source>
</reference>
<evidence type="ECO:0000313" key="1">
    <source>
        <dbReference type="EMBL" id="KAE8319588.1"/>
    </source>
</evidence>
<sequence length="81" mass="9101">MLGRAGWPDPRVRVLGLLTLTMYKSSKSESKADMTKRENSSRKNRGIKSPILVCLCATFFSMQPFSRPTLSVLTSRIHGRT</sequence>
<protein>
    <submittedName>
        <fullName evidence="1">Uncharacterized protein</fullName>
    </submittedName>
</protein>
<organism evidence="1 2">
    <name type="scientific">Aspergillus transmontanensis</name>
    <dbReference type="NCBI Taxonomy" id="1034304"/>
    <lineage>
        <taxon>Eukaryota</taxon>
        <taxon>Fungi</taxon>
        <taxon>Dikarya</taxon>
        <taxon>Ascomycota</taxon>
        <taxon>Pezizomycotina</taxon>
        <taxon>Eurotiomycetes</taxon>
        <taxon>Eurotiomycetidae</taxon>
        <taxon>Eurotiales</taxon>
        <taxon>Aspergillaceae</taxon>
        <taxon>Aspergillus</taxon>
        <taxon>Aspergillus subgen. Circumdati</taxon>
    </lineage>
</organism>
<name>A0A5N6WGD8_9EURO</name>
<proteinExistence type="predicted"/>
<gene>
    <name evidence="1" type="ORF">BDV41DRAFT_520271</name>
</gene>
<accession>A0A5N6WGD8</accession>
<evidence type="ECO:0000313" key="2">
    <source>
        <dbReference type="Proteomes" id="UP000325433"/>
    </source>
</evidence>
<dbReference type="AlphaFoldDB" id="A0A5N6WGD8"/>
<dbReference type="Proteomes" id="UP000325433">
    <property type="component" value="Unassembled WGS sequence"/>
</dbReference>
<dbReference type="EMBL" id="ML738294">
    <property type="protein sequence ID" value="KAE8319588.1"/>
    <property type="molecule type" value="Genomic_DNA"/>
</dbReference>